<organism evidence="1 2">
    <name type="scientific">Candidatus Kaiserbacteria bacterium GW2011_GWB1_50_17</name>
    <dbReference type="NCBI Taxonomy" id="1618673"/>
    <lineage>
        <taxon>Bacteria</taxon>
        <taxon>Candidatus Kaiseribacteriota</taxon>
    </lineage>
</organism>
<dbReference type="EMBL" id="LCQM01000042">
    <property type="protein sequence ID" value="KKW16295.1"/>
    <property type="molecule type" value="Genomic_DNA"/>
</dbReference>
<comment type="caution">
    <text evidence="1">The sequence shown here is derived from an EMBL/GenBank/DDBJ whole genome shotgun (WGS) entry which is preliminary data.</text>
</comment>
<gene>
    <name evidence="1" type="ORF">UY57_C0042G0002</name>
</gene>
<evidence type="ECO:0008006" key="3">
    <source>
        <dbReference type="Google" id="ProtNLM"/>
    </source>
</evidence>
<sequence>MLYFFSGTDRNRARAVMHAEIERLAKGGTVVRITDLANEDMRALALDAIPYMATLKEAVFWFEEKPDADTRRKIEKRAEKSVRHDAPKKEKDNSVFSLAEALQSGDKKRMWIEYQSALAKGNAPEAIHGILFWGAKKILLTAHTGSAEWKRGTALIAELAEIPHEARRRSVELEYALERYILNINKA</sequence>
<name>A0A0G1WCH8_9BACT</name>
<accession>A0A0G1WCH8</accession>
<evidence type="ECO:0000313" key="1">
    <source>
        <dbReference type="EMBL" id="KKW16295.1"/>
    </source>
</evidence>
<protein>
    <recommendedName>
        <fullName evidence="3">DNA polymerase III delta N-terminal domain-containing protein</fullName>
    </recommendedName>
</protein>
<proteinExistence type="predicted"/>
<dbReference type="Proteomes" id="UP000034120">
    <property type="component" value="Unassembled WGS sequence"/>
</dbReference>
<dbReference type="AlphaFoldDB" id="A0A0G1WCH8"/>
<reference evidence="1 2" key="1">
    <citation type="journal article" date="2015" name="Nature">
        <title>rRNA introns, odd ribosomes, and small enigmatic genomes across a large radiation of phyla.</title>
        <authorList>
            <person name="Brown C.T."/>
            <person name="Hug L.A."/>
            <person name="Thomas B.C."/>
            <person name="Sharon I."/>
            <person name="Castelle C.J."/>
            <person name="Singh A."/>
            <person name="Wilkins M.J."/>
            <person name="Williams K.H."/>
            <person name="Banfield J.F."/>
        </authorList>
    </citation>
    <scope>NUCLEOTIDE SEQUENCE [LARGE SCALE GENOMIC DNA]</scope>
</reference>
<evidence type="ECO:0000313" key="2">
    <source>
        <dbReference type="Proteomes" id="UP000034120"/>
    </source>
</evidence>